<dbReference type="NCBIfam" id="TIGR00505">
    <property type="entry name" value="ribA"/>
    <property type="match status" value="1"/>
</dbReference>
<evidence type="ECO:0000256" key="16">
    <source>
        <dbReference type="ARBA" id="ARBA00023239"/>
    </source>
</evidence>
<comment type="cofactor">
    <cofactor evidence="20">
        <name>Zn(2+)</name>
        <dbReference type="ChEBI" id="CHEBI:29105"/>
    </cofactor>
    <text evidence="20">Binds 1 zinc ion per subunit.</text>
</comment>
<evidence type="ECO:0000256" key="15">
    <source>
        <dbReference type="ARBA" id="ARBA00023211"/>
    </source>
</evidence>
<comment type="pathway">
    <text evidence="4 20">Cofactor biosynthesis; riboflavin biosynthesis; 5-amino-6-(D-ribitylamino)uracil from GTP: step 1/4.</text>
</comment>
<dbReference type="AlphaFoldDB" id="A1APJ6"/>
<feature type="domain" description="GTP cyclohydrolase II" evidence="21">
    <location>
        <begin position="209"/>
        <end position="373"/>
    </location>
</feature>
<dbReference type="Pfam" id="PF00926">
    <property type="entry name" value="DHBP_synthase"/>
    <property type="match status" value="1"/>
</dbReference>
<feature type="site" description="Essential for DHBP synthase activity" evidence="20">
    <location>
        <position position="126"/>
    </location>
</feature>
<keyword evidence="8 20" id="KW-0686">Riboflavin biosynthesis</keyword>
<comment type="similarity">
    <text evidence="7 20">In the C-terminal section; belongs to the GTP cyclohydrolase II family.</text>
</comment>
<dbReference type="GO" id="GO:0009231">
    <property type="term" value="P:riboflavin biosynthetic process"/>
    <property type="evidence" value="ECO:0007669"/>
    <property type="project" value="UniProtKB-UniRule"/>
</dbReference>
<keyword evidence="23" id="KW-1185">Reference proteome</keyword>
<evidence type="ECO:0000313" key="22">
    <source>
        <dbReference type="EMBL" id="ABK99266.1"/>
    </source>
</evidence>
<dbReference type="CDD" id="cd00641">
    <property type="entry name" value="GTP_cyclohydro2"/>
    <property type="match status" value="1"/>
</dbReference>
<dbReference type="NCBIfam" id="NF006803">
    <property type="entry name" value="PRK09311.1"/>
    <property type="match status" value="1"/>
</dbReference>
<dbReference type="FunFam" id="3.40.50.10990:FF:000001">
    <property type="entry name" value="Riboflavin biosynthesis protein RibBA"/>
    <property type="match status" value="1"/>
</dbReference>
<feature type="active site" description="Nucleophile; for GTP cyclohydrolase activity" evidence="20">
    <location>
        <position position="332"/>
    </location>
</feature>
<dbReference type="HOGENOM" id="CLU_020273_1_2_7"/>
<protein>
    <recommendedName>
        <fullName evidence="20">Riboflavin biosynthesis protein RibBA</fullName>
    </recommendedName>
    <domain>
        <recommendedName>
            <fullName evidence="20">3,4-dihydroxy-2-butanone 4-phosphate synthase</fullName>
            <shortName evidence="20">DHBP synthase</shortName>
            <ecNumber evidence="20">4.1.99.12</ecNumber>
        </recommendedName>
    </domain>
    <domain>
        <recommendedName>
            <fullName evidence="20">GTP cyclohydrolase-2</fullName>
            <ecNumber evidence="20">3.5.4.25</ecNumber>
        </recommendedName>
        <alternativeName>
            <fullName evidence="20">GTP cyclohydrolase II</fullName>
        </alternativeName>
    </domain>
</protein>
<evidence type="ECO:0000256" key="8">
    <source>
        <dbReference type="ARBA" id="ARBA00022619"/>
    </source>
</evidence>
<feature type="binding site" evidence="20">
    <location>
        <begin position="27"/>
        <end position="28"/>
    </location>
    <ligand>
        <name>D-ribulose 5-phosphate</name>
        <dbReference type="ChEBI" id="CHEBI:58121"/>
    </ligand>
</feature>
<feature type="binding site" evidence="20">
    <location>
        <position position="271"/>
    </location>
    <ligand>
        <name>Zn(2+)</name>
        <dbReference type="ChEBI" id="CHEBI:29105"/>
        <note>catalytic</note>
    </ligand>
</feature>
<keyword evidence="13 20" id="KW-0460">Magnesium</keyword>
<dbReference type="OrthoDB" id="9793111at2"/>
<evidence type="ECO:0000256" key="6">
    <source>
        <dbReference type="ARBA" id="ARBA00005520"/>
    </source>
</evidence>
<evidence type="ECO:0000313" key="23">
    <source>
        <dbReference type="Proteomes" id="UP000006732"/>
    </source>
</evidence>
<comment type="function">
    <text evidence="18 20">Catalyzes the conversion of GTP to 2,5-diamino-6-ribosylamino-4(3H)-pyrimidinone 5'-phosphate (DARP), formate and pyrophosphate.</text>
</comment>
<dbReference type="HAMAP" id="MF_00179">
    <property type="entry name" value="RibA"/>
    <property type="match status" value="1"/>
</dbReference>
<dbReference type="InterPro" id="IPR000422">
    <property type="entry name" value="DHBP_synthase_RibB"/>
</dbReference>
<dbReference type="InterPro" id="IPR036144">
    <property type="entry name" value="RibA-like_sf"/>
</dbReference>
<dbReference type="GO" id="GO:0005525">
    <property type="term" value="F:GTP binding"/>
    <property type="evidence" value="ECO:0007669"/>
    <property type="project" value="UniProtKB-KW"/>
</dbReference>
<feature type="binding site" evidence="20">
    <location>
        <begin position="253"/>
        <end position="257"/>
    </location>
    <ligand>
        <name>GTP</name>
        <dbReference type="ChEBI" id="CHEBI:37565"/>
    </ligand>
</feature>
<feature type="binding site" evidence="20">
    <location>
        <position position="28"/>
    </location>
    <ligand>
        <name>Mg(2+)</name>
        <dbReference type="ChEBI" id="CHEBI:18420"/>
        <label>1</label>
    </ligand>
</feature>
<evidence type="ECO:0000256" key="7">
    <source>
        <dbReference type="ARBA" id="ARBA00008976"/>
    </source>
</evidence>
<comment type="cofactor">
    <cofactor evidence="20">
        <name>Mg(2+)</name>
        <dbReference type="ChEBI" id="CHEBI:18420"/>
    </cofactor>
    <cofactor evidence="20">
        <name>Mn(2+)</name>
        <dbReference type="ChEBI" id="CHEBI:29035"/>
    </cofactor>
    <text evidence="20">Binds 2 divalent metal cations per subunit. Magnesium or manganese.</text>
</comment>
<accession>A1APJ6</accession>
<dbReference type="PANTHER" id="PTHR21327:SF18">
    <property type="entry name" value="3,4-DIHYDROXY-2-BUTANONE 4-PHOSPHATE SYNTHASE"/>
    <property type="match status" value="1"/>
</dbReference>
<dbReference type="GO" id="GO:0000287">
    <property type="term" value="F:magnesium ion binding"/>
    <property type="evidence" value="ECO:0007669"/>
    <property type="project" value="UniProtKB-UniRule"/>
</dbReference>
<dbReference type="EMBL" id="CP000482">
    <property type="protein sequence ID" value="ABK99266.1"/>
    <property type="molecule type" value="Genomic_DNA"/>
</dbReference>
<evidence type="ECO:0000259" key="21">
    <source>
        <dbReference type="Pfam" id="PF00925"/>
    </source>
</evidence>
<dbReference type="HAMAP" id="MF_00180">
    <property type="entry name" value="RibB"/>
    <property type="match status" value="1"/>
</dbReference>
<keyword evidence="11 20" id="KW-0378">Hydrolase</keyword>
<feature type="binding site" evidence="20">
    <location>
        <position position="274"/>
    </location>
    <ligand>
        <name>GTP</name>
        <dbReference type="ChEBI" id="CHEBI:37565"/>
    </ligand>
</feature>
<dbReference type="GO" id="GO:0008686">
    <property type="term" value="F:3,4-dihydroxy-2-butanone-4-phosphate synthase activity"/>
    <property type="evidence" value="ECO:0007669"/>
    <property type="project" value="UniProtKB-UniRule"/>
</dbReference>
<feature type="binding site" evidence="20">
    <location>
        <position position="32"/>
    </location>
    <ligand>
        <name>D-ribulose 5-phosphate</name>
        <dbReference type="ChEBI" id="CHEBI:58121"/>
    </ligand>
</feature>
<evidence type="ECO:0000256" key="14">
    <source>
        <dbReference type="ARBA" id="ARBA00023134"/>
    </source>
</evidence>
<dbReference type="NCBIfam" id="NF001591">
    <property type="entry name" value="PRK00393.1"/>
    <property type="match status" value="1"/>
</dbReference>
<dbReference type="STRING" id="338966.Ppro_1652"/>
<feature type="binding site" evidence="20">
    <location>
        <position position="353"/>
    </location>
    <ligand>
        <name>GTP</name>
        <dbReference type="ChEBI" id="CHEBI:37565"/>
    </ligand>
</feature>
<dbReference type="FunFam" id="3.90.870.10:FF:000001">
    <property type="entry name" value="Riboflavin biosynthesis protein RibBA"/>
    <property type="match status" value="1"/>
</dbReference>
<dbReference type="SUPFAM" id="SSF55821">
    <property type="entry name" value="YrdC/RibB"/>
    <property type="match status" value="1"/>
</dbReference>
<feature type="region of interest" description="DHBP synthase" evidence="20">
    <location>
        <begin position="1"/>
        <end position="201"/>
    </location>
</feature>
<keyword evidence="10 20" id="KW-0547">Nucleotide-binding</keyword>
<evidence type="ECO:0000256" key="12">
    <source>
        <dbReference type="ARBA" id="ARBA00022833"/>
    </source>
</evidence>
<dbReference type="UniPathway" id="UPA00275">
    <property type="reaction ID" value="UER00399"/>
</dbReference>
<dbReference type="RefSeq" id="WP_011735543.1">
    <property type="nucleotide sequence ID" value="NC_008609.1"/>
</dbReference>
<proteinExistence type="inferred from homology"/>
<evidence type="ECO:0000256" key="4">
    <source>
        <dbReference type="ARBA" id="ARBA00004853"/>
    </source>
</evidence>
<feature type="binding site" evidence="20">
    <location>
        <position position="28"/>
    </location>
    <ligand>
        <name>Mg(2+)</name>
        <dbReference type="ChEBI" id="CHEBI:18420"/>
        <label>2</label>
    </ligand>
</feature>
<feature type="binding site" evidence="20">
    <location>
        <begin position="296"/>
        <end position="298"/>
    </location>
    <ligand>
        <name>GTP</name>
        <dbReference type="ChEBI" id="CHEBI:37565"/>
    </ligand>
</feature>
<dbReference type="Gene3D" id="3.40.50.10990">
    <property type="entry name" value="GTP cyclohydrolase II"/>
    <property type="match status" value="1"/>
</dbReference>
<dbReference type="eggNOG" id="COG0807">
    <property type="taxonomic scope" value="Bacteria"/>
</dbReference>
<evidence type="ECO:0000256" key="11">
    <source>
        <dbReference type="ARBA" id="ARBA00022801"/>
    </source>
</evidence>
<evidence type="ECO:0000256" key="10">
    <source>
        <dbReference type="ARBA" id="ARBA00022741"/>
    </source>
</evidence>
<keyword evidence="12 20" id="KW-0862">Zinc</keyword>
<name>A1APJ6_PELPD</name>
<evidence type="ECO:0000256" key="20">
    <source>
        <dbReference type="HAMAP-Rule" id="MF_01283"/>
    </source>
</evidence>
<dbReference type="Pfam" id="PF00925">
    <property type="entry name" value="GTP_cyclohydro2"/>
    <property type="match status" value="1"/>
</dbReference>
<feature type="region of interest" description="GTP cyclohydrolase II" evidence="20">
    <location>
        <begin position="202"/>
        <end position="401"/>
    </location>
</feature>
<dbReference type="InterPro" id="IPR000926">
    <property type="entry name" value="RibA"/>
</dbReference>
<keyword evidence="16 20" id="KW-0456">Lyase</keyword>
<evidence type="ECO:0000256" key="3">
    <source>
        <dbReference type="ARBA" id="ARBA00002284"/>
    </source>
</evidence>
<dbReference type="EC" id="4.1.99.12" evidence="20"/>
<dbReference type="InterPro" id="IPR016299">
    <property type="entry name" value="Riboflavin_synth_RibBA"/>
</dbReference>
<reference evidence="22 23" key="1">
    <citation type="submission" date="2006-10" db="EMBL/GenBank/DDBJ databases">
        <title>Complete sequence of chromosome of Pelobacter propionicus DSM 2379.</title>
        <authorList>
            <consortium name="US DOE Joint Genome Institute"/>
            <person name="Copeland A."/>
            <person name="Lucas S."/>
            <person name="Lapidus A."/>
            <person name="Barry K."/>
            <person name="Detter J.C."/>
            <person name="Glavina del Rio T."/>
            <person name="Hammon N."/>
            <person name="Israni S."/>
            <person name="Dalin E."/>
            <person name="Tice H."/>
            <person name="Pitluck S."/>
            <person name="Saunders E."/>
            <person name="Brettin T."/>
            <person name="Bruce D."/>
            <person name="Han C."/>
            <person name="Tapia R."/>
            <person name="Schmutz J."/>
            <person name="Larimer F."/>
            <person name="Land M."/>
            <person name="Hauser L."/>
            <person name="Kyrpides N."/>
            <person name="Kim E."/>
            <person name="Lovley D."/>
            <person name="Richardson P."/>
        </authorList>
    </citation>
    <scope>NUCLEOTIDE SEQUENCE [LARGE SCALE GENOMIC DNA]</scope>
    <source>
        <strain evidence="23">DSM 2379 / NBRC 103807 / OttBd1</strain>
    </source>
</reference>
<feature type="site" description="Essential for DHBP synthase activity" evidence="20">
    <location>
        <position position="164"/>
    </location>
</feature>
<dbReference type="GO" id="GO:0003935">
    <property type="term" value="F:GTP cyclohydrolase II activity"/>
    <property type="evidence" value="ECO:0007669"/>
    <property type="project" value="UniProtKB-UniRule"/>
</dbReference>
<dbReference type="Proteomes" id="UP000006732">
    <property type="component" value="Chromosome"/>
</dbReference>
<dbReference type="Gene3D" id="3.90.870.10">
    <property type="entry name" value="DHBP synthase"/>
    <property type="match status" value="1"/>
</dbReference>
<dbReference type="PANTHER" id="PTHR21327">
    <property type="entry name" value="GTP CYCLOHYDROLASE II-RELATED"/>
    <property type="match status" value="1"/>
</dbReference>
<keyword evidence="9 20" id="KW-0479">Metal-binding</keyword>
<keyword evidence="17 20" id="KW-0511">Multifunctional enzyme</keyword>
<feature type="active site" description="Proton acceptor; for GTP cyclohydrolase activity" evidence="20">
    <location>
        <position position="330"/>
    </location>
</feature>
<gene>
    <name evidence="20" type="primary">ribBA</name>
    <name evidence="22" type="ordered locus">Ppro_1652</name>
</gene>
<feature type="binding site" evidence="20">
    <location>
        <position position="164"/>
    </location>
    <ligand>
        <name>D-ribulose 5-phosphate</name>
        <dbReference type="ChEBI" id="CHEBI:58121"/>
    </ligand>
</feature>
<feature type="binding site" evidence="20">
    <location>
        <position position="269"/>
    </location>
    <ligand>
        <name>Zn(2+)</name>
        <dbReference type="ChEBI" id="CHEBI:29105"/>
        <note>catalytic</note>
    </ligand>
</feature>
<sequence length="401" mass="43727">MSVSSTEEAIEDIRQGKMVILVDDEDRENEGDLTLAAEAATPENINFMAKYGRGLICLTLTPDKCDALGLRPMVRDNTSPFETAFTVSIEAKSGVTTGISAADRAHTILTAVADNATPKDLVSPGHVFPLRARKGGVLVRSGQTEGSVDLARLAGLRPAGVICEIMNDDGSMSRMPELKKFAKHHGIKICTVADLVAYRLRTERLVRTVAEAQIPSRFGGDWRAVAFENDVDHLEHIALVKGEIKKGEPVLVRVHSECLTGDVLGSQRCDCGDQLHSAMRKIAEEGKGVILYMRQEGRGIGLVNKLKAYELQDKGLDTVEANLKLGFKADLRDYGIGAQILLALGITKIRLLTNNPKKLIGLQGYGIDIVDRVSIEMVATENNIDYLTTKRDKLGHMLENL</sequence>
<dbReference type="HAMAP" id="MF_01283">
    <property type="entry name" value="RibBA"/>
    <property type="match status" value="1"/>
</dbReference>
<dbReference type="GO" id="GO:0008270">
    <property type="term" value="F:zinc ion binding"/>
    <property type="evidence" value="ECO:0007669"/>
    <property type="project" value="UniProtKB-UniRule"/>
</dbReference>
<evidence type="ECO:0000256" key="18">
    <source>
        <dbReference type="ARBA" id="ARBA00043932"/>
    </source>
</evidence>
<evidence type="ECO:0000256" key="1">
    <source>
        <dbReference type="ARBA" id="ARBA00000141"/>
    </source>
</evidence>
<comment type="catalytic activity">
    <reaction evidence="1 20">
        <text>D-ribulose 5-phosphate = (2S)-2-hydroxy-3-oxobutyl phosphate + formate + H(+)</text>
        <dbReference type="Rhea" id="RHEA:18457"/>
        <dbReference type="ChEBI" id="CHEBI:15378"/>
        <dbReference type="ChEBI" id="CHEBI:15740"/>
        <dbReference type="ChEBI" id="CHEBI:58121"/>
        <dbReference type="ChEBI" id="CHEBI:58830"/>
        <dbReference type="EC" id="4.1.99.12"/>
    </reaction>
</comment>
<feature type="binding site" evidence="20">
    <location>
        <position position="258"/>
    </location>
    <ligand>
        <name>Zn(2+)</name>
        <dbReference type="ChEBI" id="CHEBI:29105"/>
        <note>catalytic</note>
    </ligand>
</feature>
<dbReference type="GO" id="GO:0030145">
    <property type="term" value="F:manganese ion binding"/>
    <property type="evidence" value="ECO:0007669"/>
    <property type="project" value="UniProtKB-UniRule"/>
</dbReference>
<evidence type="ECO:0000256" key="13">
    <source>
        <dbReference type="ARBA" id="ARBA00022842"/>
    </source>
</evidence>
<dbReference type="EC" id="3.5.4.25" evidence="20"/>
<evidence type="ECO:0000256" key="9">
    <source>
        <dbReference type="ARBA" id="ARBA00022723"/>
    </source>
</evidence>
<comment type="function">
    <text evidence="3 20">Catalyzes the conversion of D-ribulose 5-phosphate to formate and 3,4-dihydroxy-2-butanone 4-phosphate.</text>
</comment>
<dbReference type="PIRSF" id="PIRSF001259">
    <property type="entry name" value="RibA"/>
    <property type="match status" value="1"/>
</dbReference>
<keyword evidence="14 20" id="KW-0342">GTP-binding</keyword>
<evidence type="ECO:0000256" key="5">
    <source>
        <dbReference type="ARBA" id="ARBA00004904"/>
    </source>
</evidence>
<comment type="pathway">
    <text evidence="5 20">Cofactor biosynthesis; riboflavin biosynthesis; 2-hydroxy-3-oxobutyl phosphate from D-ribulose 5-phosphate: step 1/1.</text>
</comment>
<comment type="cofactor">
    <cofactor evidence="2">
        <name>Mn(2+)</name>
        <dbReference type="ChEBI" id="CHEBI:29035"/>
    </cofactor>
</comment>
<organism evidence="22 23">
    <name type="scientific">Pelobacter propionicus (strain DSM 2379 / NBRC 103807 / OttBd1)</name>
    <dbReference type="NCBI Taxonomy" id="338966"/>
    <lineage>
        <taxon>Bacteria</taxon>
        <taxon>Pseudomonadati</taxon>
        <taxon>Thermodesulfobacteriota</taxon>
        <taxon>Desulfuromonadia</taxon>
        <taxon>Desulfuromonadales</taxon>
        <taxon>Desulfuromonadaceae</taxon>
        <taxon>Pelobacter</taxon>
    </lineage>
</organism>
<dbReference type="InterPro" id="IPR017945">
    <property type="entry name" value="DHBP_synth_RibB-like_a/b_dom"/>
</dbReference>
<dbReference type="eggNOG" id="COG0108">
    <property type="taxonomic scope" value="Bacteria"/>
</dbReference>
<dbReference type="NCBIfam" id="TIGR00506">
    <property type="entry name" value="ribB"/>
    <property type="match status" value="1"/>
</dbReference>
<dbReference type="SUPFAM" id="SSF142695">
    <property type="entry name" value="RibA-like"/>
    <property type="match status" value="1"/>
</dbReference>
<feature type="binding site" evidence="20">
    <location>
        <position position="358"/>
    </location>
    <ligand>
        <name>GTP</name>
        <dbReference type="ChEBI" id="CHEBI:37565"/>
    </ligand>
</feature>
<dbReference type="KEGG" id="ppd:Ppro_1652"/>
<evidence type="ECO:0000256" key="17">
    <source>
        <dbReference type="ARBA" id="ARBA00023268"/>
    </source>
</evidence>
<evidence type="ECO:0000256" key="19">
    <source>
        <dbReference type="ARBA" id="ARBA00049295"/>
    </source>
</evidence>
<dbReference type="GO" id="GO:0005829">
    <property type="term" value="C:cytosol"/>
    <property type="evidence" value="ECO:0007669"/>
    <property type="project" value="TreeGrafter"/>
</dbReference>
<keyword evidence="15 20" id="KW-0464">Manganese</keyword>
<evidence type="ECO:0000256" key="2">
    <source>
        <dbReference type="ARBA" id="ARBA00001936"/>
    </source>
</evidence>
<dbReference type="InterPro" id="IPR032677">
    <property type="entry name" value="GTP_cyclohydro_II"/>
</dbReference>
<feature type="binding site" evidence="20">
    <location>
        <position position="318"/>
    </location>
    <ligand>
        <name>GTP</name>
        <dbReference type="ChEBI" id="CHEBI:37565"/>
    </ligand>
</feature>
<comment type="similarity">
    <text evidence="6 20">In the N-terminal section; belongs to the DHBP synthase family.</text>
</comment>
<comment type="catalytic activity">
    <reaction evidence="19 20">
        <text>GTP + 4 H2O = 2,5-diamino-6-hydroxy-4-(5-phosphoribosylamino)-pyrimidine + formate + 2 phosphate + 3 H(+)</text>
        <dbReference type="Rhea" id="RHEA:23704"/>
        <dbReference type="ChEBI" id="CHEBI:15377"/>
        <dbReference type="ChEBI" id="CHEBI:15378"/>
        <dbReference type="ChEBI" id="CHEBI:15740"/>
        <dbReference type="ChEBI" id="CHEBI:37565"/>
        <dbReference type="ChEBI" id="CHEBI:43474"/>
        <dbReference type="ChEBI" id="CHEBI:58614"/>
        <dbReference type="EC" id="3.5.4.25"/>
    </reaction>
</comment>
<comment type="caution">
    <text evidence="20">Lacks conserved residue(s) required for the propagation of feature annotation.</text>
</comment>